<dbReference type="Gene3D" id="3.80.10.10">
    <property type="entry name" value="Ribonuclease Inhibitor"/>
    <property type="match status" value="1"/>
</dbReference>
<evidence type="ECO:0000313" key="1">
    <source>
        <dbReference type="EMBL" id="MQL86300.1"/>
    </source>
</evidence>
<dbReference type="InterPro" id="IPR032675">
    <property type="entry name" value="LRR_dom_sf"/>
</dbReference>
<evidence type="ECO:0000313" key="2">
    <source>
        <dbReference type="Proteomes" id="UP000652761"/>
    </source>
</evidence>
<dbReference type="Proteomes" id="UP000652761">
    <property type="component" value="Unassembled WGS sequence"/>
</dbReference>
<keyword evidence="2" id="KW-1185">Reference proteome</keyword>
<protein>
    <submittedName>
        <fullName evidence="1">Uncharacterized protein</fullName>
    </submittedName>
</protein>
<comment type="caution">
    <text evidence="1">The sequence shown here is derived from an EMBL/GenBank/DDBJ whole genome shotgun (WGS) entry which is preliminary data.</text>
</comment>
<gene>
    <name evidence="1" type="ORF">Taro_018830</name>
</gene>
<organism evidence="1 2">
    <name type="scientific">Colocasia esculenta</name>
    <name type="common">Wild taro</name>
    <name type="synonym">Arum esculentum</name>
    <dbReference type="NCBI Taxonomy" id="4460"/>
    <lineage>
        <taxon>Eukaryota</taxon>
        <taxon>Viridiplantae</taxon>
        <taxon>Streptophyta</taxon>
        <taxon>Embryophyta</taxon>
        <taxon>Tracheophyta</taxon>
        <taxon>Spermatophyta</taxon>
        <taxon>Magnoliopsida</taxon>
        <taxon>Liliopsida</taxon>
        <taxon>Araceae</taxon>
        <taxon>Aroideae</taxon>
        <taxon>Colocasieae</taxon>
        <taxon>Colocasia</taxon>
    </lineage>
</organism>
<reference evidence="1" key="1">
    <citation type="submission" date="2017-07" db="EMBL/GenBank/DDBJ databases">
        <title>Taro Niue Genome Assembly and Annotation.</title>
        <authorList>
            <person name="Atibalentja N."/>
            <person name="Keating K."/>
            <person name="Fields C.J."/>
        </authorList>
    </citation>
    <scope>NUCLEOTIDE SEQUENCE</scope>
    <source>
        <strain evidence="1">Niue_2</strain>
        <tissue evidence="1">Leaf</tissue>
    </source>
</reference>
<name>A0A843UXE2_COLES</name>
<dbReference type="EMBL" id="NMUH01000890">
    <property type="protein sequence ID" value="MQL86300.1"/>
    <property type="molecule type" value="Genomic_DNA"/>
</dbReference>
<accession>A0A843UXE2</accession>
<dbReference type="AlphaFoldDB" id="A0A843UXE2"/>
<dbReference type="OrthoDB" id="1357022at2759"/>
<sequence>MQPTPAFPEIKTSSAMFKRRRWTVQPLLGVPKCARCEYGLAILLSYVSLLQCSKCDLTPLSGLPFLQELYVEGASSLESVVLDCLFPYGDMSEWQRQATNTSIAFPCLQKLEFHDMPVWKEWLGTKEGDSSFLWKLVLKHCLRLRALPHLPPGLKELILEGCQELRSLPPSS</sequence>
<proteinExistence type="predicted"/>
<dbReference type="SUPFAM" id="SSF52058">
    <property type="entry name" value="L domain-like"/>
    <property type="match status" value="1"/>
</dbReference>